<keyword evidence="6" id="KW-1185">Reference proteome</keyword>
<dbReference type="Pfam" id="PF06597">
    <property type="entry name" value="Clostridium_P47"/>
    <property type="match status" value="1"/>
</dbReference>
<protein>
    <submittedName>
        <fullName evidence="5">p-47 protein</fullName>
    </submittedName>
</protein>
<dbReference type="STRING" id="341036.SAMN05660649_02204"/>
<dbReference type="InterPro" id="IPR010567">
    <property type="entry name" value="OrfX2/OrfX3/P47"/>
</dbReference>
<comment type="similarity">
    <text evidence="2">Belongs to the TULIP P47 family.</text>
</comment>
<sequence length="461" mass="49782">MAALYTYGWDTAFGIPVPLVNQAIVDKKSSPPGFSYAEDAFKVTGDFGDWQITQGGDGKNVRFHIPLKHIILTYTNTGKQIQCPDGTAVIEVNLHYVPHTAANGDYKGTPHALVVKHTSDSPGQPAFVLISLELSTDVGTISNALIQEGLKNWGNEHLNEFNHIFNVVDLNRMIDKDQWGFVTPNYISYAYLDGETPETSTLGVLCMTGDRTGTNLAEQISENIIPKGSSAGFAISQKRTLADLVRPAICHAYKGLNVDNFVMNQEGDELYLKGGVSIDLGPVEHNGSTYYPKLVRLNLKSNGKLFTLTSFTETEVSPGITATCQATNWYTIELGNSKNGQTLVFKEAQKGDIEHTIHHSVGIIITEIVVSIVAAIALIILTVVTEGAALIVGGLVIGLIMGAVMLTPDIIDVLNTDDAPVIDLLTVNAVDPIKWTGSSDFNLNYACQNVSMQLGGTPLFV</sequence>
<dbReference type="EMBL" id="FOOX01000007">
    <property type="protein sequence ID" value="SFG63207.1"/>
    <property type="molecule type" value="Genomic_DNA"/>
</dbReference>
<evidence type="ECO:0000256" key="3">
    <source>
        <dbReference type="SAM" id="Phobius"/>
    </source>
</evidence>
<accession>A0A1I2TIJ8</accession>
<feature type="transmembrane region" description="Helical" evidence="3">
    <location>
        <begin position="361"/>
        <end position="381"/>
    </location>
</feature>
<dbReference type="Proteomes" id="UP000199337">
    <property type="component" value="Unassembled WGS sequence"/>
</dbReference>
<keyword evidence="1" id="KW-0843">Virulence</keyword>
<feature type="transmembrane region" description="Helical" evidence="3">
    <location>
        <begin position="388"/>
        <end position="406"/>
    </location>
</feature>
<name>A0A1I2TIJ8_9FIRM</name>
<evidence type="ECO:0000259" key="4">
    <source>
        <dbReference type="Pfam" id="PF06597"/>
    </source>
</evidence>
<proteinExistence type="inferred from homology"/>
<reference evidence="6" key="1">
    <citation type="submission" date="2016-10" db="EMBL/GenBank/DDBJ databases">
        <authorList>
            <person name="Varghese N."/>
            <person name="Submissions S."/>
        </authorList>
    </citation>
    <scope>NUCLEOTIDE SEQUENCE [LARGE SCALE GENOMIC DNA]</scope>
    <source>
        <strain evidence="6">DSM 17038</strain>
    </source>
</reference>
<keyword evidence="3" id="KW-1133">Transmembrane helix</keyword>
<feature type="domain" description="Protein OrfX2/OrfX3/P47" evidence="4">
    <location>
        <begin position="6"/>
        <end position="456"/>
    </location>
</feature>
<dbReference type="OrthoDB" id="2082394at2"/>
<gene>
    <name evidence="5" type="ORF">SAMN05660649_02204</name>
</gene>
<keyword evidence="3" id="KW-0472">Membrane</keyword>
<evidence type="ECO:0000256" key="1">
    <source>
        <dbReference type="ARBA" id="ARBA00023026"/>
    </source>
</evidence>
<organism evidence="5 6">
    <name type="scientific">Desulfotruncus arcticus DSM 17038</name>
    <dbReference type="NCBI Taxonomy" id="1121424"/>
    <lineage>
        <taxon>Bacteria</taxon>
        <taxon>Bacillati</taxon>
        <taxon>Bacillota</taxon>
        <taxon>Clostridia</taxon>
        <taxon>Eubacteriales</taxon>
        <taxon>Desulfallaceae</taxon>
        <taxon>Desulfotruncus</taxon>
    </lineage>
</organism>
<dbReference type="RefSeq" id="WP_092471424.1">
    <property type="nucleotide sequence ID" value="NZ_FOOX01000007.1"/>
</dbReference>
<dbReference type="AlphaFoldDB" id="A0A1I2TIJ8"/>
<evidence type="ECO:0000256" key="2">
    <source>
        <dbReference type="ARBA" id="ARBA00035010"/>
    </source>
</evidence>
<evidence type="ECO:0000313" key="5">
    <source>
        <dbReference type="EMBL" id="SFG63207.1"/>
    </source>
</evidence>
<evidence type="ECO:0000313" key="6">
    <source>
        <dbReference type="Proteomes" id="UP000199337"/>
    </source>
</evidence>
<keyword evidence="3" id="KW-0812">Transmembrane</keyword>